<comment type="pathway">
    <text evidence="5">Cofactor biosynthesis; adenosylcobalamin biosynthesis; adenosylcobalamin from cob(II)yrinate a,c-diamide: step 6/7.</text>
</comment>
<proteinExistence type="inferred from homology"/>
<dbReference type="GO" id="GO:0008820">
    <property type="term" value="F:cobinamide phosphate guanylyltransferase activity"/>
    <property type="evidence" value="ECO:0007669"/>
    <property type="project" value="UniProtKB-EC"/>
</dbReference>
<comment type="catalytic activity">
    <reaction evidence="2">
        <text>adenosylcob(III)inamide phosphate + GTP + H(+) = adenosylcob(III)inamide-GDP + diphosphate</text>
        <dbReference type="Rhea" id="RHEA:22712"/>
        <dbReference type="ChEBI" id="CHEBI:15378"/>
        <dbReference type="ChEBI" id="CHEBI:33019"/>
        <dbReference type="ChEBI" id="CHEBI:37565"/>
        <dbReference type="ChEBI" id="CHEBI:58502"/>
        <dbReference type="ChEBI" id="CHEBI:60487"/>
        <dbReference type="EC" id="2.7.7.62"/>
    </reaction>
</comment>
<sequence length="189" mass="21551">MIIILIFVTGGVRSGKSSFSEKLAVQTAPDSDHLHLIATSENNDKEMADRIRHHRELRQYSGVEWQTWEQPRALNELANRFNSDDVILLDCLTTWLSNQLFDPGLDETEWKREAFQKDVYTDILDSIKAIEENGSMLIIVSNELFFDPPANHHGVTVYLRLLGLLHQQLVSICDQAFLIENGCPVKMKG</sequence>
<keyword evidence="11 20" id="KW-0808">Transferase</keyword>
<feature type="active site" description="GMP-histidine intermediate" evidence="18">
    <location>
        <position position="54"/>
    </location>
</feature>
<dbReference type="GO" id="GO:0005524">
    <property type="term" value="F:ATP binding"/>
    <property type="evidence" value="ECO:0007669"/>
    <property type="project" value="UniProtKB-KW"/>
</dbReference>
<evidence type="ECO:0000313" key="21">
    <source>
        <dbReference type="Proteomes" id="UP000295416"/>
    </source>
</evidence>
<dbReference type="SUPFAM" id="SSF52540">
    <property type="entry name" value="P-loop containing nucleoside triphosphate hydrolases"/>
    <property type="match status" value="1"/>
</dbReference>
<evidence type="ECO:0000256" key="15">
    <source>
        <dbReference type="ARBA" id="ARBA00023134"/>
    </source>
</evidence>
<gene>
    <name evidence="20" type="ORF">EV207_103139</name>
</gene>
<evidence type="ECO:0000256" key="12">
    <source>
        <dbReference type="ARBA" id="ARBA00022741"/>
    </source>
</evidence>
<feature type="binding site" evidence="19">
    <location>
        <position position="90"/>
    </location>
    <ligand>
        <name>GTP</name>
        <dbReference type="ChEBI" id="CHEBI:37565"/>
    </ligand>
</feature>
<reference evidence="20 21" key="1">
    <citation type="submission" date="2019-03" db="EMBL/GenBank/DDBJ databases">
        <title>Genomic Encyclopedia of Type Strains, Phase IV (KMG-IV): sequencing the most valuable type-strain genomes for metagenomic binning, comparative biology and taxonomic classification.</title>
        <authorList>
            <person name="Goeker M."/>
        </authorList>
    </citation>
    <scope>NUCLEOTIDE SEQUENCE [LARGE SCALE GENOMIC DNA]</scope>
    <source>
        <strain evidence="20 21">DSM 19377</strain>
    </source>
</reference>
<name>A0A4R2PBH3_9BACL</name>
<dbReference type="AlphaFoldDB" id="A0A4R2PBH3"/>
<evidence type="ECO:0000256" key="4">
    <source>
        <dbReference type="ARBA" id="ARBA00003889"/>
    </source>
</evidence>
<keyword evidence="14" id="KW-0067">ATP-binding</keyword>
<dbReference type="UniPathway" id="UPA00148">
    <property type="reaction ID" value="UER00236"/>
</dbReference>
<evidence type="ECO:0000256" key="19">
    <source>
        <dbReference type="PIRSR" id="PIRSR006135-2"/>
    </source>
</evidence>
<dbReference type="EC" id="2.7.1.156" evidence="8"/>
<dbReference type="GO" id="GO:0009236">
    <property type="term" value="P:cobalamin biosynthetic process"/>
    <property type="evidence" value="ECO:0007669"/>
    <property type="project" value="UniProtKB-UniPathway"/>
</dbReference>
<evidence type="ECO:0000256" key="13">
    <source>
        <dbReference type="ARBA" id="ARBA00022777"/>
    </source>
</evidence>
<keyword evidence="20" id="KW-0548">Nucleotidyltransferase</keyword>
<keyword evidence="10" id="KW-0169">Cobalamin biosynthesis</keyword>
<dbReference type="Proteomes" id="UP000295416">
    <property type="component" value="Unassembled WGS sequence"/>
</dbReference>
<evidence type="ECO:0000256" key="7">
    <source>
        <dbReference type="ARBA" id="ARBA00007490"/>
    </source>
</evidence>
<dbReference type="Gene3D" id="3.40.50.300">
    <property type="entry name" value="P-loop containing nucleotide triphosphate hydrolases"/>
    <property type="match status" value="1"/>
</dbReference>
<comment type="catalytic activity">
    <reaction evidence="3">
        <text>adenosylcob(III)inamide + GTP = adenosylcob(III)inamide phosphate + GDP + H(+)</text>
        <dbReference type="Rhea" id="RHEA:15765"/>
        <dbReference type="ChEBI" id="CHEBI:2480"/>
        <dbReference type="ChEBI" id="CHEBI:15378"/>
        <dbReference type="ChEBI" id="CHEBI:37565"/>
        <dbReference type="ChEBI" id="CHEBI:58189"/>
        <dbReference type="ChEBI" id="CHEBI:58502"/>
        <dbReference type="EC" id="2.7.1.156"/>
    </reaction>
</comment>
<evidence type="ECO:0000256" key="14">
    <source>
        <dbReference type="ARBA" id="ARBA00022840"/>
    </source>
</evidence>
<evidence type="ECO:0000256" key="2">
    <source>
        <dbReference type="ARBA" id="ARBA00000711"/>
    </source>
</evidence>
<dbReference type="PANTHER" id="PTHR34848:SF1">
    <property type="entry name" value="BIFUNCTIONAL ADENOSYLCOBALAMIN BIOSYNTHESIS PROTEIN COBU"/>
    <property type="match status" value="1"/>
</dbReference>
<dbReference type="Pfam" id="PF02283">
    <property type="entry name" value="CobU"/>
    <property type="match status" value="1"/>
</dbReference>
<evidence type="ECO:0000256" key="6">
    <source>
        <dbReference type="ARBA" id="ARBA00005159"/>
    </source>
</evidence>
<evidence type="ECO:0000256" key="5">
    <source>
        <dbReference type="ARBA" id="ARBA00004692"/>
    </source>
</evidence>
<evidence type="ECO:0000256" key="3">
    <source>
        <dbReference type="ARBA" id="ARBA00001522"/>
    </source>
</evidence>
<keyword evidence="21" id="KW-1185">Reference proteome</keyword>
<organism evidence="20 21">
    <name type="scientific">Scopulibacillus darangshiensis</name>
    <dbReference type="NCBI Taxonomy" id="442528"/>
    <lineage>
        <taxon>Bacteria</taxon>
        <taxon>Bacillati</taxon>
        <taxon>Bacillota</taxon>
        <taxon>Bacilli</taxon>
        <taxon>Bacillales</taxon>
        <taxon>Sporolactobacillaceae</taxon>
        <taxon>Scopulibacillus</taxon>
    </lineage>
</organism>
<evidence type="ECO:0000256" key="18">
    <source>
        <dbReference type="PIRSR" id="PIRSR006135-1"/>
    </source>
</evidence>
<dbReference type="InterPro" id="IPR003203">
    <property type="entry name" value="CobU/CobP"/>
</dbReference>
<dbReference type="InterPro" id="IPR027417">
    <property type="entry name" value="P-loop_NTPase"/>
</dbReference>
<dbReference type="GO" id="GO:0043752">
    <property type="term" value="F:adenosylcobinamide kinase activity"/>
    <property type="evidence" value="ECO:0007669"/>
    <property type="project" value="UniProtKB-EC"/>
</dbReference>
<dbReference type="RefSeq" id="WP_132743844.1">
    <property type="nucleotide sequence ID" value="NZ_SLXK01000003.1"/>
</dbReference>
<dbReference type="PANTHER" id="PTHR34848">
    <property type="match status" value="1"/>
</dbReference>
<feature type="binding site" evidence="19">
    <location>
        <begin position="55"/>
        <end position="58"/>
    </location>
    <ligand>
        <name>GTP</name>
        <dbReference type="ChEBI" id="CHEBI:37565"/>
    </ligand>
</feature>
<accession>A0A4R2PBH3</accession>
<evidence type="ECO:0000256" key="9">
    <source>
        <dbReference type="ARBA" id="ARBA00012523"/>
    </source>
</evidence>
<dbReference type="EMBL" id="SLXK01000003">
    <property type="protein sequence ID" value="TCP31255.1"/>
    <property type="molecule type" value="Genomic_DNA"/>
</dbReference>
<comment type="catalytic activity">
    <reaction evidence="1">
        <text>adenosylcob(III)inamide + ATP = adenosylcob(III)inamide phosphate + ADP + H(+)</text>
        <dbReference type="Rhea" id="RHEA:15769"/>
        <dbReference type="ChEBI" id="CHEBI:2480"/>
        <dbReference type="ChEBI" id="CHEBI:15378"/>
        <dbReference type="ChEBI" id="CHEBI:30616"/>
        <dbReference type="ChEBI" id="CHEBI:58502"/>
        <dbReference type="ChEBI" id="CHEBI:456216"/>
        <dbReference type="EC" id="2.7.1.156"/>
    </reaction>
</comment>
<evidence type="ECO:0000313" key="20">
    <source>
        <dbReference type="EMBL" id="TCP31255.1"/>
    </source>
</evidence>
<evidence type="ECO:0000256" key="10">
    <source>
        <dbReference type="ARBA" id="ARBA00022573"/>
    </source>
</evidence>
<protein>
    <recommendedName>
        <fullName evidence="16">Adenosylcobinamide kinase</fullName>
        <ecNumber evidence="8">2.7.1.156</ecNumber>
        <ecNumber evidence="9">2.7.7.62</ecNumber>
    </recommendedName>
    <alternativeName>
        <fullName evidence="17">Adenosylcobinamide-phosphate guanylyltransferase</fullName>
    </alternativeName>
</protein>
<comment type="caution">
    <text evidence="20">The sequence shown here is derived from an EMBL/GenBank/DDBJ whole genome shotgun (WGS) entry which is preliminary data.</text>
</comment>
<comment type="similarity">
    <text evidence="7">Belongs to the CobU/CobP family.</text>
</comment>
<dbReference type="EC" id="2.7.7.62" evidence="9"/>
<evidence type="ECO:0000256" key="16">
    <source>
        <dbReference type="ARBA" id="ARBA00029570"/>
    </source>
</evidence>
<keyword evidence="12 19" id="KW-0547">Nucleotide-binding</keyword>
<dbReference type="OrthoDB" id="9799422at2"/>
<dbReference type="GO" id="GO:0005525">
    <property type="term" value="F:GTP binding"/>
    <property type="evidence" value="ECO:0007669"/>
    <property type="project" value="UniProtKB-KW"/>
</dbReference>
<evidence type="ECO:0000256" key="11">
    <source>
        <dbReference type="ARBA" id="ARBA00022679"/>
    </source>
</evidence>
<feature type="binding site" evidence="19">
    <location>
        <position position="69"/>
    </location>
    <ligand>
        <name>GTP</name>
        <dbReference type="ChEBI" id="CHEBI:37565"/>
    </ligand>
</feature>
<keyword evidence="15 19" id="KW-0342">GTP-binding</keyword>
<evidence type="ECO:0000256" key="1">
    <source>
        <dbReference type="ARBA" id="ARBA00000312"/>
    </source>
</evidence>
<dbReference type="PIRSF" id="PIRSF006135">
    <property type="entry name" value="CobU"/>
    <property type="match status" value="1"/>
</dbReference>
<evidence type="ECO:0000256" key="8">
    <source>
        <dbReference type="ARBA" id="ARBA00012016"/>
    </source>
</evidence>
<evidence type="ECO:0000256" key="17">
    <source>
        <dbReference type="ARBA" id="ARBA00030571"/>
    </source>
</evidence>
<keyword evidence="13 20" id="KW-0418">Kinase</keyword>
<feature type="binding site" evidence="19">
    <location>
        <begin position="38"/>
        <end position="40"/>
    </location>
    <ligand>
        <name>GTP</name>
        <dbReference type="ChEBI" id="CHEBI:37565"/>
    </ligand>
</feature>
<dbReference type="CDD" id="cd00544">
    <property type="entry name" value="CobU"/>
    <property type="match status" value="1"/>
</dbReference>
<comment type="function">
    <text evidence="4">Catalyzes ATP-dependent phosphorylation of adenosylcobinamide and addition of GMP to adenosylcobinamide phosphate.</text>
</comment>
<feature type="binding site" evidence="19">
    <location>
        <begin position="10"/>
        <end position="17"/>
    </location>
    <ligand>
        <name>GTP</name>
        <dbReference type="ChEBI" id="CHEBI:37565"/>
    </ligand>
</feature>
<comment type="pathway">
    <text evidence="6">Cofactor biosynthesis; adenosylcobalamin biosynthesis; adenosylcobalamin from cob(II)yrinate a,c-diamide: step 5/7.</text>
</comment>